<evidence type="ECO:0000256" key="5">
    <source>
        <dbReference type="ARBA" id="ARBA00022989"/>
    </source>
</evidence>
<feature type="transmembrane region" description="Helical" evidence="7">
    <location>
        <begin position="219"/>
        <end position="240"/>
    </location>
</feature>
<dbReference type="CDD" id="cd06261">
    <property type="entry name" value="TM_PBP2"/>
    <property type="match status" value="1"/>
</dbReference>
<keyword evidence="4 7" id="KW-0812">Transmembrane</keyword>
<keyword evidence="2 7" id="KW-0813">Transport</keyword>
<organism evidence="9 10">
    <name type="scientific">Rhizobium aquaticum</name>
    <dbReference type="NCBI Taxonomy" id="1549636"/>
    <lineage>
        <taxon>Bacteria</taxon>
        <taxon>Pseudomonadati</taxon>
        <taxon>Pseudomonadota</taxon>
        <taxon>Alphaproteobacteria</taxon>
        <taxon>Hyphomicrobiales</taxon>
        <taxon>Rhizobiaceae</taxon>
        <taxon>Rhizobium/Agrobacterium group</taxon>
        <taxon>Rhizobium</taxon>
    </lineage>
</organism>
<evidence type="ECO:0000256" key="4">
    <source>
        <dbReference type="ARBA" id="ARBA00022692"/>
    </source>
</evidence>
<feature type="transmembrane region" description="Helical" evidence="7">
    <location>
        <begin position="21"/>
        <end position="45"/>
    </location>
</feature>
<evidence type="ECO:0000256" key="6">
    <source>
        <dbReference type="ARBA" id="ARBA00023136"/>
    </source>
</evidence>
<proteinExistence type="inferred from homology"/>
<keyword evidence="3" id="KW-1003">Cell membrane</keyword>
<evidence type="ECO:0000256" key="2">
    <source>
        <dbReference type="ARBA" id="ARBA00022448"/>
    </source>
</evidence>
<feature type="transmembrane region" description="Helical" evidence="7">
    <location>
        <begin position="186"/>
        <end position="207"/>
    </location>
</feature>
<evidence type="ECO:0000256" key="1">
    <source>
        <dbReference type="ARBA" id="ARBA00004651"/>
    </source>
</evidence>
<dbReference type="PANTHER" id="PTHR43744:SF12">
    <property type="entry name" value="ABC TRANSPORTER PERMEASE PROTEIN MG189-RELATED"/>
    <property type="match status" value="1"/>
</dbReference>
<feature type="transmembrane region" description="Helical" evidence="7">
    <location>
        <begin position="150"/>
        <end position="174"/>
    </location>
</feature>
<dbReference type="RefSeq" id="WP_354557269.1">
    <property type="nucleotide sequence ID" value="NZ_JBEPMB010000005.1"/>
</dbReference>
<protein>
    <submittedName>
        <fullName evidence="9">Alpha-1,4-digalacturonate transport system permease protein</fullName>
    </submittedName>
</protein>
<reference evidence="9 10" key="1">
    <citation type="submission" date="2024-06" db="EMBL/GenBank/DDBJ databases">
        <title>Genomic Encyclopedia of Type Strains, Phase IV (KMG-IV): sequencing the most valuable type-strain genomes for metagenomic binning, comparative biology and taxonomic classification.</title>
        <authorList>
            <person name="Goeker M."/>
        </authorList>
    </citation>
    <scope>NUCLEOTIDE SEQUENCE [LARGE SCALE GENOMIC DNA]</scope>
    <source>
        <strain evidence="9 10">DSM 29780</strain>
    </source>
</reference>
<dbReference type="EMBL" id="JBEPMB010000005">
    <property type="protein sequence ID" value="MET3614775.1"/>
    <property type="molecule type" value="Genomic_DNA"/>
</dbReference>
<evidence type="ECO:0000256" key="7">
    <source>
        <dbReference type="RuleBase" id="RU363032"/>
    </source>
</evidence>
<sequence length="354" mass="39692">MARAVEFVTRRRGASGSGRGWHWTDIFTWVWLVGGLFIMFAPAAWLTLSSFKTPAALSEFPPTLLPYVTETVKIAGNDKPLPLYDVTLPDGKTARLVELRRVGTIAQMVDPASPETVIKVNIKDRKPVQKLHFETSNYTEPFVHFDFLRYLWNSVFVTVTATLITLLVNSMAAFALSKYQFRGQNAVLIVIVGTLMVPLAVIMVPLYSVVSSLGLLDTLWGVILPTVATPTGVFLLRQYMLTIPDELIDAARMDKASEWQIYWRIVLPLSAPALAVLAIFSVVWRWNDFLWPLIVLSRSSLYTLQVGLNVYSGQLNVQWHFILAMTVVTMIPVVLVFVFLQRFIARGIATSGLK</sequence>
<dbReference type="PROSITE" id="PS50928">
    <property type="entry name" value="ABC_TM1"/>
    <property type="match status" value="1"/>
</dbReference>
<gene>
    <name evidence="9" type="ORF">ABID16_003118</name>
</gene>
<feature type="transmembrane region" description="Helical" evidence="7">
    <location>
        <begin position="261"/>
        <end position="284"/>
    </location>
</feature>
<dbReference type="InterPro" id="IPR035906">
    <property type="entry name" value="MetI-like_sf"/>
</dbReference>
<keyword evidence="10" id="KW-1185">Reference proteome</keyword>
<keyword evidence="6 7" id="KW-0472">Membrane</keyword>
<dbReference type="Proteomes" id="UP001549047">
    <property type="component" value="Unassembled WGS sequence"/>
</dbReference>
<comment type="similarity">
    <text evidence="7">Belongs to the binding-protein-dependent transport system permease family.</text>
</comment>
<comment type="subcellular location">
    <subcellularLocation>
        <location evidence="1 7">Cell membrane</location>
        <topology evidence="1 7">Multi-pass membrane protein</topology>
    </subcellularLocation>
</comment>
<feature type="transmembrane region" description="Helical" evidence="7">
    <location>
        <begin position="319"/>
        <end position="340"/>
    </location>
</feature>
<evidence type="ECO:0000256" key="3">
    <source>
        <dbReference type="ARBA" id="ARBA00022475"/>
    </source>
</evidence>
<dbReference type="InterPro" id="IPR000515">
    <property type="entry name" value="MetI-like"/>
</dbReference>
<evidence type="ECO:0000313" key="9">
    <source>
        <dbReference type="EMBL" id="MET3614775.1"/>
    </source>
</evidence>
<evidence type="ECO:0000313" key="10">
    <source>
        <dbReference type="Proteomes" id="UP001549047"/>
    </source>
</evidence>
<name>A0ABV2J1Z7_9HYPH</name>
<dbReference type="Gene3D" id="1.10.3720.10">
    <property type="entry name" value="MetI-like"/>
    <property type="match status" value="1"/>
</dbReference>
<accession>A0ABV2J1Z7</accession>
<dbReference type="PANTHER" id="PTHR43744">
    <property type="entry name" value="ABC TRANSPORTER PERMEASE PROTEIN MG189-RELATED-RELATED"/>
    <property type="match status" value="1"/>
</dbReference>
<keyword evidence="5 7" id="KW-1133">Transmembrane helix</keyword>
<evidence type="ECO:0000259" key="8">
    <source>
        <dbReference type="PROSITE" id="PS50928"/>
    </source>
</evidence>
<dbReference type="SUPFAM" id="SSF161098">
    <property type="entry name" value="MetI-like"/>
    <property type="match status" value="1"/>
</dbReference>
<dbReference type="Pfam" id="PF00528">
    <property type="entry name" value="BPD_transp_1"/>
    <property type="match status" value="1"/>
</dbReference>
<feature type="domain" description="ABC transmembrane type-1" evidence="8">
    <location>
        <begin position="151"/>
        <end position="340"/>
    </location>
</feature>
<comment type="caution">
    <text evidence="9">The sequence shown here is derived from an EMBL/GenBank/DDBJ whole genome shotgun (WGS) entry which is preliminary data.</text>
</comment>